<dbReference type="Proteomes" id="UP000059188">
    <property type="component" value="Unassembled WGS sequence"/>
</dbReference>
<accession>A0A0B7FT88</accession>
<proteinExistence type="predicted"/>
<keyword evidence="2" id="KW-1185">Reference proteome</keyword>
<dbReference type="EMBL" id="LN679150">
    <property type="protein sequence ID" value="CEL61161.1"/>
    <property type="molecule type" value="Genomic_DNA"/>
</dbReference>
<gene>
    <name evidence="1" type="ORF">RSOLAG1IB_09803</name>
</gene>
<protein>
    <submittedName>
        <fullName evidence="1">Uncharacterized protein</fullName>
    </submittedName>
</protein>
<reference evidence="1 2" key="1">
    <citation type="submission" date="2014-11" db="EMBL/GenBank/DDBJ databases">
        <authorList>
            <person name="Wibberg Daniel"/>
        </authorList>
    </citation>
    <scope>NUCLEOTIDE SEQUENCE [LARGE SCALE GENOMIC DNA]</scope>
    <source>
        <strain evidence="1">Rhizoctonia solani AG1-IB 7/3/14</strain>
    </source>
</reference>
<organism evidence="1 2">
    <name type="scientific">Thanatephorus cucumeris (strain AG1-IB / isolate 7/3/14)</name>
    <name type="common">Lettuce bottom rot fungus</name>
    <name type="synonym">Rhizoctonia solani</name>
    <dbReference type="NCBI Taxonomy" id="1108050"/>
    <lineage>
        <taxon>Eukaryota</taxon>
        <taxon>Fungi</taxon>
        <taxon>Dikarya</taxon>
        <taxon>Basidiomycota</taxon>
        <taxon>Agaricomycotina</taxon>
        <taxon>Agaricomycetes</taxon>
        <taxon>Cantharellales</taxon>
        <taxon>Ceratobasidiaceae</taxon>
        <taxon>Rhizoctonia</taxon>
        <taxon>Rhizoctonia solani AG-1</taxon>
    </lineage>
</organism>
<evidence type="ECO:0000313" key="1">
    <source>
        <dbReference type="EMBL" id="CEL61161.1"/>
    </source>
</evidence>
<dbReference type="AlphaFoldDB" id="A0A0B7FT88"/>
<sequence length="68" mass="7809">MRYLTEGGGSRSRESVFLNTYLTSYMRTRQTAHHVSQLDAIPLYDFGMTYYARGSYLSSRFSAPAHHP</sequence>
<evidence type="ECO:0000313" key="2">
    <source>
        <dbReference type="Proteomes" id="UP000059188"/>
    </source>
</evidence>
<name>A0A0B7FT88_THACB</name>